<dbReference type="SUPFAM" id="SSF53098">
    <property type="entry name" value="Ribonuclease H-like"/>
    <property type="match status" value="1"/>
</dbReference>
<evidence type="ECO:0000259" key="1">
    <source>
        <dbReference type="Pfam" id="PF13333"/>
    </source>
</evidence>
<sequence>MAENFFGHLKEELFHHNTFDTITEFTEALEEYSDWYNTIRVSTTFKGLSPVEYRAETLAA</sequence>
<dbReference type="Proteomes" id="UP000198583">
    <property type="component" value="Unassembled WGS sequence"/>
</dbReference>
<dbReference type="GO" id="GO:0015074">
    <property type="term" value="P:DNA integration"/>
    <property type="evidence" value="ECO:0007669"/>
    <property type="project" value="InterPro"/>
</dbReference>
<dbReference type="InterPro" id="IPR012337">
    <property type="entry name" value="RNaseH-like_sf"/>
</dbReference>
<reference evidence="3" key="1">
    <citation type="submission" date="2016-10" db="EMBL/GenBank/DDBJ databases">
        <authorList>
            <person name="Varghese N."/>
            <person name="Submissions S."/>
        </authorList>
    </citation>
    <scope>NUCLEOTIDE SEQUENCE [LARGE SCALE GENOMIC DNA]</scope>
    <source>
        <strain evidence="3">DSM 44232</strain>
    </source>
</reference>
<proteinExistence type="predicted"/>
<organism evidence="2 3">
    <name type="scientific">Lentzea waywayandensis</name>
    <dbReference type="NCBI Taxonomy" id="84724"/>
    <lineage>
        <taxon>Bacteria</taxon>
        <taxon>Bacillati</taxon>
        <taxon>Actinomycetota</taxon>
        <taxon>Actinomycetes</taxon>
        <taxon>Pseudonocardiales</taxon>
        <taxon>Pseudonocardiaceae</taxon>
        <taxon>Lentzea</taxon>
    </lineage>
</organism>
<protein>
    <submittedName>
        <fullName evidence="2">Integrase core domain-containing protein</fullName>
    </submittedName>
</protein>
<dbReference type="EMBL" id="FOYL01000001">
    <property type="protein sequence ID" value="SFR00039.1"/>
    <property type="molecule type" value="Genomic_DNA"/>
</dbReference>
<name>A0A1I6D3J1_9PSEU</name>
<dbReference type="InterPro" id="IPR001584">
    <property type="entry name" value="Integrase_cat-core"/>
</dbReference>
<dbReference type="AlphaFoldDB" id="A0A1I6D3J1"/>
<gene>
    <name evidence="2" type="ORF">SAMN04488564_101999</name>
</gene>
<dbReference type="Pfam" id="PF13333">
    <property type="entry name" value="rve_2"/>
    <property type="match status" value="1"/>
</dbReference>
<evidence type="ECO:0000313" key="3">
    <source>
        <dbReference type="Proteomes" id="UP000198583"/>
    </source>
</evidence>
<feature type="domain" description="Integrase catalytic" evidence="1">
    <location>
        <begin position="3"/>
        <end position="58"/>
    </location>
</feature>
<dbReference type="STRING" id="84724.SAMN04488564_101999"/>
<evidence type="ECO:0000313" key="2">
    <source>
        <dbReference type="EMBL" id="SFR00039.1"/>
    </source>
</evidence>
<keyword evidence="3" id="KW-1185">Reference proteome</keyword>
<accession>A0A1I6D3J1</accession>